<keyword evidence="7" id="KW-1185">Reference proteome</keyword>
<dbReference type="AlphaFoldDB" id="A0A1M5RP06"/>
<comment type="similarity">
    <text evidence="1">Belongs to the glycosyl hydrolase 13 family.</text>
</comment>
<dbReference type="CDD" id="cd02856">
    <property type="entry name" value="E_set_GDE_Isoamylase_N"/>
    <property type="match status" value="1"/>
</dbReference>
<dbReference type="RefSeq" id="WP_084083489.1">
    <property type="nucleotide sequence ID" value="NZ_FQWZ01000008.1"/>
</dbReference>
<dbReference type="CDD" id="cd11326">
    <property type="entry name" value="AmyAc_Glg_debranch"/>
    <property type="match status" value="1"/>
</dbReference>
<evidence type="ECO:0000256" key="3">
    <source>
        <dbReference type="ARBA" id="ARBA00023295"/>
    </source>
</evidence>
<dbReference type="SUPFAM" id="SSF51445">
    <property type="entry name" value="(Trans)glycosidases"/>
    <property type="match status" value="1"/>
</dbReference>
<protein>
    <submittedName>
        <fullName evidence="6">Isoamylase</fullName>
    </submittedName>
</protein>
<dbReference type="InterPro" id="IPR014756">
    <property type="entry name" value="Ig_E-set"/>
</dbReference>
<dbReference type="Gene3D" id="2.60.40.10">
    <property type="entry name" value="Immunoglobulins"/>
    <property type="match status" value="1"/>
</dbReference>
<dbReference type="OrthoDB" id="3236218at2"/>
<dbReference type="Pfam" id="PF02922">
    <property type="entry name" value="CBM_48"/>
    <property type="match status" value="1"/>
</dbReference>
<dbReference type="SUPFAM" id="SSF81296">
    <property type="entry name" value="E set domains"/>
    <property type="match status" value="1"/>
</dbReference>
<evidence type="ECO:0000313" key="7">
    <source>
        <dbReference type="Proteomes" id="UP000199758"/>
    </source>
</evidence>
<dbReference type="InterPro" id="IPR006047">
    <property type="entry name" value="GH13_cat_dom"/>
</dbReference>
<feature type="domain" description="Glycosyl hydrolase family 13 catalytic" evidence="5">
    <location>
        <begin position="173"/>
        <end position="579"/>
    </location>
</feature>
<evidence type="ECO:0000259" key="5">
    <source>
        <dbReference type="SMART" id="SM00642"/>
    </source>
</evidence>
<evidence type="ECO:0000256" key="1">
    <source>
        <dbReference type="ARBA" id="ARBA00008061"/>
    </source>
</evidence>
<dbReference type="STRING" id="490188.SAMN04488068_3114"/>
<sequence>MESSSASKPRTTVWPGRSYPLGATWDGEGVNFALFSAHAEAVDLCLFDATGQHEVARVRLPEYSDQIWHGYLPDARPGQLYGYRVQGPYNPEAGHRFNAHKLLLDPYAKSIAGELTWVDAHFGYKIGHAKDDLSFDKRDNARHMPKCRVVDTSFTWGEERRPRTPWEETVIMETHVKGFTQRHPGVDSARRGTFAGLVAPPVLDHLVRSGITSVELLPIHHFLNDRHLTQRGLTNYWGYNSIGFFAPDPRFLSSGQIEEFKTTVKRLHGAGIEVILDVVYNHTAEGNQMGPTLSLRGIDNASYYRLADDPRYYMDYTGTGNMLNVDHPRVLQMVMDSLRYWAGEMHVDGFRFDLCSTLAREHGNFDPGAAFLDAVRQDPLLNTVKMIAEPWDMGPYGYQVGGFPPGWAEWNGAFRDTVRRFWKGDGDLLAEMGNRVTGSSDLYDRNGRRPWASINFVTAHDGFTLQDLVSYNDKHNDANGEHNRDGSDDNLSWNCGVEGPTDDASIVALRDRLKRNHLATLILSLGVPMLLAGDEMGRSQNGNNNAYCQDNELSWTQWEDLRPEDLRLQEFVRRVIALRRQHRVFSRPGFFRGRRMAADGLKDITWLAPSGDEQTEQDWNNGMARCFGWVLGGAAGEYYTTGGQRDIDDTFMVLMNAHHEAVDFCMPKMTAHLRWELLIDTALDSGFAEQPTFFDSTDCFTIQGRSMALLINRAQAADASQITIADTLEMSAPLTDVPANDEQSVPVEPAVAVRSSRSPP</sequence>
<dbReference type="SMART" id="SM00642">
    <property type="entry name" value="Aamy"/>
    <property type="match status" value="1"/>
</dbReference>
<dbReference type="SUPFAM" id="SSF51011">
    <property type="entry name" value="Glycosyl hydrolase domain"/>
    <property type="match status" value="1"/>
</dbReference>
<dbReference type="Gene3D" id="3.20.20.80">
    <property type="entry name" value="Glycosidases"/>
    <property type="match status" value="1"/>
</dbReference>
<dbReference type="InterPro" id="IPR044505">
    <property type="entry name" value="GlgX_Isoamylase_N_E_set"/>
</dbReference>
<name>A0A1M5RP06_9GAMM</name>
<feature type="region of interest" description="Disordered" evidence="4">
    <location>
        <begin position="736"/>
        <end position="760"/>
    </location>
</feature>
<keyword evidence="2" id="KW-0378">Hydrolase</keyword>
<reference evidence="6 7" key="1">
    <citation type="submission" date="2016-11" db="EMBL/GenBank/DDBJ databases">
        <authorList>
            <person name="Jaros S."/>
            <person name="Januszkiewicz K."/>
            <person name="Wedrychowicz H."/>
        </authorList>
    </citation>
    <scope>NUCLEOTIDE SEQUENCE [LARGE SCALE GENOMIC DNA]</scope>
    <source>
        <strain evidence="6 7">CGMCC 1.7049</strain>
    </source>
</reference>
<proteinExistence type="inferred from homology"/>
<dbReference type="InterPro" id="IPR013783">
    <property type="entry name" value="Ig-like_fold"/>
</dbReference>
<dbReference type="GO" id="GO:0005980">
    <property type="term" value="P:glycogen catabolic process"/>
    <property type="evidence" value="ECO:0007669"/>
    <property type="project" value="InterPro"/>
</dbReference>
<dbReference type="Proteomes" id="UP000199758">
    <property type="component" value="Unassembled WGS sequence"/>
</dbReference>
<dbReference type="InterPro" id="IPR013780">
    <property type="entry name" value="Glyco_hydro_b"/>
</dbReference>
<accession>A0A1M5RP06</accession>
<gene>
    <name evidence="6" type="ORF">SAMN04488068_3114</name>
</gene>
<keyword evidence="3" id="KW-0326">Glycosidase</keyword>
<dbReference type="GO" id="GO:0004135">
    <property type="term" value="F:amylo-alpha-1,6-glucosidase activity"/>
    <property type="evidence" value="ECO:0007669"/>
    <property type="project" value="InterPro"/>
</dbReference>
<evidence type="ECO:0000256" key="4">
    <source>
        <dbReference type="SAM" id="MobiDB-lite"/>
    </source>
</evidence>
<dbReference type="InterPro" id="IPR004193">
    <property type="entry name" value="Glyco_hydro_13_N"/>
</dbReference>
<dbReference type="NCBIfam" id="TIGR02100">
    <property type="entry name" value="glgX_debranch"/>
    <property type="match status" value="1"/>
</dbReference>
<organism evidence="6 7">
    <name type="scientific">Hydrocarboniphaga daqingensis</name>
    <dbReference type="NCBI Taxonomy" id="490188"/>
    <lineage>
        <taxon>Bacteria</taxon>
        <taxon>Pseudomonadati</taxon>
        <taxon>Pseudomonadota</taxon>
        <taxon>Gammaproteobacteria</taxon>
        <taxon>Nevskiales</taxon>
        <taxon>Nevskiaceae</taxon>
        <taxon>Hydrocarboniphaga</taxon>
    </lineage>
</organism>
<dbReference type="PANTHER" id="PTHR43002">
    <property type="entry name" value="GLYCOGEN DEBRANCHING ENZYME"/>
    <property type="match status" value="1"/>
</dbReference>
<dbReference type="InterPro" id="IPR017853">
    <property type="entry name" value="GH"/>
</dbReference>
<evidence type="ECO:0000256" key="2">
    <source>
        <dbReference type="ARBA" id="ARBA00022801"/>
    </source>
</evidence>
<dbReference type="EMBL" id="FQWZ01000008">
    <property type="protein sequence ID" value="SHH27919.1"/>
    <property type="molecule type" value="Genomic_DNA"/>
</dbReference>
<dbReference type="Gene3D" id="2.60.40.1180">
    <property type="entry name" value="Golgi alpha-mannosidase II"/>
    <property type="match status" value="1"/>
</dbReference>
<dbReference type="InterPro" id="IPR011837">
    <property type="entry name" value="Glycogen_debranch_GlgX"/>
</dbReference>
<evidence type="ECO:0000313" key="6">
    <source>
        <dbReference type="EMBL" id="SHH27919.1"/>
    </source>
</evidence>